<feature type="domain" description="PHD-type" evidence="6">
    <location>
        <begin position="69"/>
        <end position="189"/>
    </location>
</feature>
<evidence type="ECO:0000256" key="1">
    <source>
        <dbReference type="ARBA" id="ARBA00022723"/>
    </source>
</evidence>
<feature type="compositionally biased region" description="Polar residues" evidence="5">
    <location>
        <begin position="1134"/>
        <end position="1145"/>
    </location>
</feature>
<evidence type="ECO:0000259" key="7">
    <source>
        <dbReference type="PROSITE" id="PS50089"/>
    </source>
</evidence>
<dbReference type="PANTHER" id="PTHR15315">
    <property type="entry name" value="RING FINGER PROTEIN 41, 151"/>
    <property type="match status" value="1"/>
</dbReference>
<feature type="domain" description="RING-type" evidence="7">
    <location>
        <begin position="37"/>
        <end position="76"/>
    </location>
</feature>
<dbReference type="Pfam" id="PF00628">
    <property type="entry name" value="PHD"/>
    <property type="match status" value="1"/>
</dbReference>
<keyword evidence="3" id="KW-0862">Zinc</keyword>
<comment type="caution">
    <text evidence="8">The sequence shown here is derived from an EMBL/GenBank/DDBJ whole genome shotgun (WGS) entry which is preliminary data.</text>
</comment>
<dbReference type="InterPro" id="IPR001965">
    <property type="entry name" value="Znf_PHD"/>
</dbReference>
<dbReference type="PANTHER" id="PTHR15315:SF26">
    <property type="entry name" value="E3 UBIQUITIN-PROTEIN LIGASE NRDP1"/>
    <property type="match status" value="1"/>
</dbReference>
<organism evidence="8 9">
    <name type="scientific">Tripterygium wilfordii</name>
    <name type="common">Thunder God vine</name>
    <dbReference type="NCBI Taxonomy" id="458696"/>
    <lineage>
        <taxon>Eukaryota</taxon>
        <taxon>Viridiplantae</taxon>
        <taxon>Streptophyta</taxon>
        <taxon>Embryophyta</taxon>
        <taxon>Tracheophyta</taxon>
        <taxon>Spermatophyta</taxon>
        <taxon>Magnoliopsida</taxon>
        <taxon>eudicotyledons</taxon>
        <taxon>Gunneridae</taxon>
        <taxon>Pentapetalae</taxon>
        <taxon>rosids</taxon>
        <taxon>fabids</taxon>
        <taxon>Celastrales</taxon>
        <taxon>Celastraceae</taxon>
        <taxon>Tripterygium</taxon>
    </lineage>
</organism>
<dbReference type="PROSITE" id="PS50016">
    <property type="entry name" value="ZF_PHD_2"/>
    <property type="match status" value="1"/>
</dbReference>
<feature type="compositionally biased region" description="Polar residues" evidence="5">
    <location>
        <begin position="1212"/>
        <end position="1225"/>
    </location>
</feature>
<dbReference type="GO" id="GO:0008270">
    <property type="term" value="F:zinc ion binding"/>
    <property type="evidence" value="ECO:0007669"/>
    <property type="project" value="UniProtKB-KW"/>
</dbReference>
<keyword evidence="2 4" id="KW-0863">Zinc-finger</keyword>
<keyword evidence="1" id="KW-0479">Metal-binding</keyword>
<dbReference type="InterPro" id="IPR019787">
    <property type="entry name" value="Znf_PHD-finger"/>
</dbReference>
<dbReference type="GO" id="GO:0061630">
    <property type="term" value="F:ubiquitin protein ligase activity"/>
    <property type="evidence" value="ECO:0007669"/>
    <property type="project" value="TreeGrafter"/>
</dbReference>
<keyword evidence="9" id="KW-1185">Reference proteome</keyword>
<dbReference type="Proteomes" id="UP000593562">
    <property type="component" value="Unassembled WGS sequence"/>
</dbReference>
<dbReference type="InterPro" id="IPR001841">
    <property type="entry name" value="Znf_RING"/>
</dbReference>
<dbReference type="EMBL" id="JAAARO010000020">
    <property type="protein sequence ID" value="KAF5729757.1"/>
    <property type="molecule type" value="Genomic_DNA"/>
</dbReference>
<dbReference type="PROSITE" id="PS50089">
    <property type="entry name" value="ZF_RING_2"/>
    <property type="match status" value="1"/>
</dbReference>
<dbReference type="InterPro" id="IPR013083">
    <property type="entry name" value="Znf_RING/FYVE/PHD"/>
</dbReference>
<dbReference type="SUPFAM" id="SSF57850">
    <property type="entry name" value="RING/U-box"/>
    <property type="match status" value="1"/>
</dbReference>
<accession>A0A7J7C7C7</accession>
<evidence type="ECO:0000313" key="9">
    <source>
        <dbReference type="Proteomes" id="UP000593562"/>
    </source>
</evidence>
<dbReference type="PROSITE" id="PS00518">
    <property type="entry name" value="ZF_RING_1"/>
    <property type="match status" value="1"/>
</dbReference>
<evidence type="ECO:0000256" key="2">
    <source>
        <dbReference type="ARBA" id="ARBA00022771"/>
    </source>
</evidence>
<dbReference type="OrthoDB" id="21204at2759"/>
<gene>
    <name evidence="8" type="ORF">HS088_TW20G00121</name>
</gene>
<dbReference type="InterPro" id="IPR011011">
    <property type="entry name" value="Znf_FYVE_PHD"/>
</dbReference>
<evidence type="ECO:0000313" key="8">
    <source>
        <dbReference type="EMBL" id="KAF5729757.1"/>
    </source>
</evidence>
<dbReference type="SMART" id="SM00184">
    <property type="entry name" value="RING"/>
    <property type="match status" value="1"/>
</dbReference>
<evidence type="ECO:0000256" key="5">
    <source>
        <dbReference type="SAM" id="MobiDB-lite"/>
    </source>
</evidence>
<evidence type="ECO:0008006" key="10">
    <source>
        <dbReference type="Google" id="ProtNLM"/>
    </source>
</evidence>
<dbReference type="InParanoid" id="A0A7J7C7C7"/>
<protein>
    <recommendedName>
        <fullName evidence="10">RING/U-box protein</fullName>
    </recommendedName>
</protein>
<feature type="compositionally biased region" description="Polar residues" evidence="5">
    <location>
        <begin position="820"/>
        <end position="830"/>
    </location>
</feature>
<dbReference type="SMART" id="SM00249">
    <property type="entry name" value="PHD"/>
    <property type="match status" value="1"/>
</dbReference>
<feature type="region of interest" description="Disordered" evidence="5">
    <location>
        <begin position="820"/>
        <end position="853"/>
    </location>
</feature>
<sequence length="1348" mass="148472">MEVDLVTSGLLEEETVGLDDNNKCNVQDNADFEGERCGICMDIIIDRGVLDCCQHWFCFACIDNWSTITNLCPLCQSEFQMITCVPVYDTLGSSKSDEESFSRYDDWCIEGRSNTLSFPSYYIDENAVICLGGDGCKIRGGSTTMEGDCNLDTSIACDSCDIWYHAVCVGFDPEGTSEDTWLCPRCAVGEALQKTDLTSEQKTFDQCAPENGYCGLLAEATLSRKVSVPVYDEDKMAVIVSMAGGDPGTKEPGESGSLHEVSQQSVTTLKQKTCHQHAKEGTHSEHFAEATFSGKVSVTLADEGETAVVVSMVRENQSTAEPDDFGSNFTVDEDLKVISYDPDRYSLKVEEPSVEKTIIQPILESQELDLSLSHHKSFSMPSNSLVIDKLKSGSDHGTMNKMNSSKGVENSSRQTLNGLCAADKLYESESNMDIHLGLYLGSFSPVNDLRNNATGDKVTGGVKLQNAADDLLSKAGKIVLDEKKDPARIIGVKRKDADCRSDGDEETKAKAQTDIIVKKIRSEGDFQLIPSKKQADTPISVDLGKCSPLKAVSGDDEMKYYTEKKAVTSDIMSIVQGTSQRSSKEFERLIPADECSKQRENVACLRVKKIMRRASEDKDSSIVVQKLRRDIREAILNKSSKDITDNLFEPKLLAAFRAAIAGPSPESVGKISRLAMKAKKSILQKGKVRENLTKKIYGNSNGRRKAAWDRDCEVEFWKHRCVRATKPEKIETLKSVLNLLQKSPEDLKAEQALEWESTNPILSRLYLADTSVFPRKDDIKPVSALKTPGNPVSDKEQLISVENKVLPKVGIPVTTTIAPFSKGNTASSKANLKKQKESSSSGTQREVVKSDVKPDTRKLALEVLARRKVDAGKNAVSGKQEDSVMLKGSYPLLAQLPVDMRPVLAASFHNKIPMSVRQTQLYRMAEGFLKKANLSEIRRTAETELAIADAVNIEKEVADKSNSKVVYFNLCSQEILHRSDDSKSLKAKESNPSPEVAVAIGGSKETADEVPIDPEVTDALRTAGLLSDSPPGSPHQRMEVPSDVDNCSLIGQEGPENVFEVDSHPEIDIYGDFEYDLADEDYIGATAMKVSTQPAEEALSKVKVVFSTLNSKMSNDVSDSEDRLRPENGIPNYSPHTLENHSGTAIGSFPTEAETKSYVLSESLPKEESGEQSDAECETLYGPDKQPLIDKFPELVEFPAENKITRDDENHQLNQSGKASQFESEGSSEKIVVASSVEGNLLHSQTSENVPRKEKMPDADTNQQNDGVKSVSKKVEAYIKEHMRPLCKIGVITAEQYRWVVAKTTDKVMKYHSKDKNANFLIKEGEKVKKLAEQYVEAAQQKEKSHPQ</sequence>
<dbReference type="InterPro" id="IPR017907">
    <property type="entry name" value="Znf_RING_CS"/>
</dbReference>
<proteinExistence type="predicted"/>
<dbReference type="Gene3D" id="3.30.40.10">
    <property type="entry name" value="Zinc/RING finger domain, C3HC4 (zinc finger)"/>
    <property type="match status" value="2"/>
</dbReference>
<evidence type="ECO:0000259" key="6">
    <source>
        <dbReference type="PROSITE" id="PS50016"/>
    </source>
</evidence>
<reference evidence="8 9" key="1">
    <citation type="journal article" date="2020" name="Nat. Commun.">
        <title>Genome of Tripterygium wilfordii and identification of cytochrome P450 involved in triptolide biosynthesis.</title>
        <authorList>
            <person name="Tu L."/>
            <person name="Su P."/>
            <person name="Zhang Z."/>
            <person name="Gao L."/>
            <person name="Wang J."/>
            <person name="Hu T."/>
            <person name="Zhou J."/>
            <person name="Zhang Y."/>
            <person name="Zhao Y."/>
            <person name="Liu Y."/>
            <person name="Song Y."/>
            <person name="Tong Y."/>
            <person name="Lu Y."/>
            <person name="Yang J."/>
            <person name="Xu C."/>
            <person name="Jia M."/>
            <person name="Peters R.J."/>
            <person name="Huang L."/>
            <person name="Gao W."/>
        </authorList>
    </citation>
    <scope>NUCLEOTIDE SEQUENCE [LARGE SCALE GENOMIC DNA]</scope>
    <source>
        <strain evidence="9">cv. XIE 37</strain>
        <tissue evidence="8">Leaf</tissue>
    </source>
</reference>
<dbReference type="GO" id="GO:0016567">
    <property type="term" value="P:protein ubiquitination"/>
    <property type="evidence" value="ECO:0007669"/>
    <property type="project" value="TreeGrafter"/>
</dbReference>
<evidence type="ECO:0000256" key="3">
    <source>
        <dbReference type="ARBA" id="ARBA00022833"/>
    </source>
</evidence>
<evidence type="ECO:0000256" key="4">
    <source>
        <dbReference type="PROSITE-ProRule" id="PRU00175"/>
    </source>
</evidence>
<dbReference type="SUPFAM" id="SSF57903">
    <property type="entry name" value="FYVE/PHD zinc finger"/>
    <property type="match status" value="1"/>
</dbReference>
<dbReference type="Pfam" id="PF13639">
    <property type="entry name" value="zf-RING_2"/>
    <property type="match status" value="1"/>
</dbReference>
<feature type="region of interest" description="Disordered" evidence="5">
    <location>
        <begin position="1113"/>
        <end position="1271"/>
    </location>
</feature>
<name>A0A7J7C7C7_TRIWF</name>